<dbReference type="SMART" id="SM00347">
    <property type="entry name" value="HTH_MARR"/>
    <property type="match status" value="1"/>
</dbReference>
<dbReference type="PANTHER" id="PTHR35790">
    <property type="entry name" value="HTH-TYPE TRANSCRIPTIONAL REGULATOR PCHR"/>
    <property type="match status" value="1"/>
</dbReference>
<accession>A0A9W6GJ52</accession>
<dbReference type="InterPro" id="IPR036388">
    <property type="entry name" value="WH-like_DNA-bd_sf"/>
</dbReference>
<sequence length="151" mass="17709">MEEQIFNRIVEFIEKTERYNELSNRINYGELTLSEVHCLDYIGRLEVPNVTGIAKAMRMTRGGITKLTSKLVGKGYIEKHSIQGNRKEVHFRLTDPGREIYLKHERIHEEARMRETAFFSTFTQGEQKVIADFLERLNGFTLSKIQELEEK</sequence>
<dbReference type="InterPro" id="IPR000835">
    <property type="entry name" value="HTH_MarR-typ"/>
</dbReference>
<dbReference type="GO" id="GO:0003677">
    <property type="term" value="F:DNA binding"/>
    <property type="evidence" value="ECO:0007669"/>
    <property type="project" value="UniProtKB-KW"/>
</dbReference>
<name>A0A9W6GJ52_9FUSO</name>
<evidence type="ECO:0000256" key="2">
    <source>
        <dbReference type="ARBA" id="ARBA00023125"/>
    </source>
</evidence>
<dbReference type="InterPro" id="IPR036390">
    <property type="entry name" value="WH_DNA-bd_sf"/>
</dbReference>
<dbReference type="Proteomes" id="UP001144471">
    <property type="component" value="Unassembled WGS sequence"/>
</dbReference>
<evidence type="ECO:0000256" key="3">
    <source>
        <dbReference type="ARBA" id="ARBA00023163"/>
    </source>
</evidence>
<feature type="domain" description="HTH marR-type" evidence="4">
    <location>
        <begin position="2"/>
        <end position="139"/>
    </location>
</feature>
<dbReference type="RefSeq" id="WP_281832625.1">
    <property type="nucleotide sequence ID" value="NZ_BSDY01000001.1"/>
</dbReference>
<protein>
    <submittedName>
        <fullName evidence="5">MarR family transcriptional regulator</fullName>
    </submittedName>
</protein>
<keyword evidence="6" id="KW-1185">Reference proteome</keyword>
<comment type="caution">
    <text evidence="5">The sequence shown here is derived from an EMBL/GenBank/DDBJ whole genome shotgun (WGS) entry which is preliminary data.</text>
</comment>
<dbReference type="Gene3D" id="1.10.10.10">
    <property type="entry name" value="Winged helix-like DNA-binding domain superfamily/Winged helix DNA-binding domain"/>
    <property type="match status" value="1"/>
</dbReference>
<evidence type="ECO:0000259" key="4">
    <source>
        <dbReference type="PROSITE" id="PS50995"/>
    </source>
</evidence>
<dbReference type="SUPFAM" id="SSF46785">
    <property type="entry name" value="Winged helix' DNA-binding domain"/>
    <property type="match status" value="1"/>
</dbReference>
<reference evidence="5" key="1">
    <citation type="submission" date="2022-12" db="EMBL/GenBank/DDBJ databases">
        <title>Reference genome sequencing for broad-spectrum identification of bacterial and archaeal isolates by mass spectrometry.</title>
        <authorList>
            <person name="Sekiguchi Y."/>
            <person name="Tourlousse D.M."/>
        </authorList>
    </citation>
    <scope>NUCLEOTIDE SEQUENCE</scope>
    <source>
        <strain evidence="5">10succ1</strain>
    </source>
</reference>
<dbReference type="PANTHER" id="PTHR35790:SF4">
    <property type="entry name" value="HTH-TYPE TRANSCRIPTIONAL REGULATOR PCHR"/>
    <property type="match status" value="1"/>
</dbReference>
<evidence type="ECO:0000313" key="5">
    <source>
        <dbReference type="EMBL" id="GLI54711.1"/>
    </source>
</evidence>
<proteinExistence type="predicted"/>
<dbReference type="AlphaFoldDB" id="A0A9W6GJ52"/>
<evidence type="ECO:0000313" key="6">
    <source>
        <dbReference type="Proteomes" id="UP001144471"/>
    </source>
</evidence>
<dbReference type="EMBL" id="BSDY01000001">
    <property type="protein sequence ID" value="GLI54711.1"/>
    <property type="molecule type" value="Genomic_DNA"/>
</dbReference>
<organism evidence="5 6">
    <name type="scientific">Propionigenium maris DSM 9537</name>
    <dbReference type="NCBI Taxonomy" id="1123000"/>
    <lineage>
        <taxon>Bacteria</taxon>
        <taxon>Fusobacteriati</taxon>
        <taxon>Fusobacteriota</taxon>
        <taxon>Fusobacteriia</taxon>
        <taxon>Fusobacteriales</taxon>
        <taxon>Fusobacteriaceae</taxon>
        <taxon>Propionigenium</taxon>
    </lineage>
</organism>
<keyword evidence="3" id="KW-0804">Transcription</keyword>
<dbReference type="InterPro" id="IPR052067">
    <property type="entry name" value="Metal_resp_HTH_trans_reg"/>
</dbReference>
<evidence type="ECO:0000256" key="1">
    <source>
        <dbReference type="ARBA" id="ARBA00023015"/>
    </source>
</evidence>
<dbReference type="Pfam" id="PF01047">
    <property type="entry name" value="MarR"/>
    <property type="match status" value="1"/>
</dbReference>
<keyword evidence="1" id="KW-0805">Transcription regulation</keyword>
<dbReference type="PROSITE" id="PS50995">
    <property type="entry name" value="HTH_MARR_2"/>
    <property type="match status" value="1"/>
</dbReference>
<gene>
    <name evidence="5" type="ORF">PM10SUCC1_02260</name>
</gene>
<dbReference type="GO" id="GO:0003700">
    <property type="term" value="F:DNA-binding transcription factor activity"/>
    <property type="evidence" value="ECO:0007669"/>
    <property type="project" value="InterPro"/>
</dbReference>
<keyword evidence="2" id="KW-0238">DNA-binding</keyword>